<dbReference type="InterPro" id="IPR035952">
    <property type="entry name" value="Rhomboid-like_sf"/>
</dbReference>
<dbReference type="InterPro" id="IPR050925">
    <property type="entry name" value="Rhomboid_protease_S54"/>
</dbReference>
<dbReference type="GO" id="GO:0016020">
    <property type="term" value="C:membrane"/>
    <property type="evidence" value="ECO:0007669"/>
    <property type="project" value="UniProtKB-SubCell"/>
</dbReference>
<dbReference type="RefSeq" id="WP_089765890.1">
    <property type="nucleotide sequence ID" value="NZ_BKAT01000064.1"/>
</dbReference>
<feature type="transmembrane region" description="Helical" evidence="7">
    <location>
        <begin position="142"/>
        <end position="161"/>
    </location>
</feature>
<evidence type="ECO:0000313" key="10">
    <source>
        <dbReference type="Proteomes" id="UP000199656"/>
    </source>
</evidence>
<dbReference type="SUPFAM" id="SSF144091">
    <property type="entry name" value="Rhomboid-like"/>
    <property type="match status" value="1"/>
</dbReference>
<keyword evidence="4" id="KW-0378">Hydrolase</keyword>
<sequence>MQALDKEKSHLSLGEGRNMVTQLIVVNLTIFIFLFFTLVIYQIEQVGEPRFYQDIVTWLRVPADPNMLLKKPWTLITAMFTHLKVLDIFTNMIWLWCFGSLLQQVAGYKRILPLYLFGGICGFLTFVIGTQVFPAFHNSEPVTGAAGSIMAIAIGVTYFAPKYKVFPRLGGGIPVWVITLVYAILSLGTLYTSKHASHIPELVGAGLAGLVYMWQWKKGRDLGAGFNNALFKVSHAFHPADAKETADAWHSNFTSSGHSDSRLPYRRIGKVPEQKLNEILDKINSYGLSSLSPEEKDTLLRASKTE</sequence>
<dbReference type="PANTHER" id="PTHR43731">
    <property type="entry name" value="RHOMBOID PROTEASE"/>
    <property type="match status" value="1"/>
</dbReference>
<keyword evidence="3 7" id="KW-0812">Transmembrane</keyword>
<dbReference type="Pfam" id="PF01694">
    <property type="entry name" value="Rhomboid"/>
    <property type="match status" value="1"/>
</dbReference>
<dbReference type="PANTHER" id="PTHR43731:SF14">
    <property type="entry name" value="PRESENILIN-ASSOCIATED RHOMBOID-LIKE PROTEIN, MITOCHONDRIAL"/>
    <property type="match status" value="1"/>
</dbReference>
<dbReference type="InterPro" id="IPR022764">
    <property type="entry name" value="Peptidase_S54_rhomboid_dom"/>
</dbReference>
<keyword evidence="6 7" id="KW-0472">Membrane</keyword>
<name>A0A1H4GHS6_9BACT</name>
<keyword evidence="5 7" id="KW-1133">Transmembrane helix</keyword>
<dbReference type="Proteomes" id="UP000199656">
    <property type="component" value="Unassembled WGS sequence"/>
</dbReference>
<feature type="transmembrane region" description="Helical" evidence="7">
    <location>
        <begin position="197"/>
        <end position="214"/>
    </location>
</feature>
<dbReference type="GO" id="GO:0004252">
    <property type="term" value="F:serine-type endopeptidase activity"/>
    <property type="evidence" value="ECO:0007669"/>
    <property type="project" value="InterPro"/>
</dbReference>
<keyword evidence="10" id="KW-1185">Reference proteome</keyword>
<feature type="transmembrane region" description="Helical" evidence="7">
    <location>
        <begin position="114"/>
        <end position="136"/>
    </location>
</feature>
<feature type="domain" description="Peptidase S54 rhomboid" evidence="8">
    <location>
        <begin position="71"/>
        <end position="214"/>
    </location>
</feature>
<dbReference type="AlphaFoldDB" id="A0A1H4GHS6"/>
<evidence type="ECO:0000313" key="9">
    <source>
        <dbReference type="EMBL" id="SEB09169.1"/>
    </source>
</evidence>
<reference evidence="10" key="1">
    <citation type="submission" date="2016-10" db="EMBL/GenBank/DDBJ databases">
        <authorList>
            <person name="Varghese N."/>
            <person name="Submissions S."/>
        </authorList>
    </citation>
    <scope>NUCLEOTIDE SEQUENCE [LARGE SCALE GENOMIC DNA]</scope>
    <source>
        <strain evidence="10">DSM 23920</strain>
    </source>
</reference>
<proteinExistence type="inferred from homology"/>
<organism evidence="9 10">
    <name type="scientific">Chitinophaga terrae</name>
    <name type="common">ex Kim and Jung 2007</name>
    <dbReference type="NCBI Taxonomy" id="408074"/>
    <lineage>
        <taxon>Bacteria</taxon>
        <taxon>Pseudomonadati</taxon>
        <taxon>Bacteroidota</taxon>
        <taxon>Chitinophagia</taxon>
        <taxon>Chitinophagales</taxon>
        <taxon>Chitinophagaceae</taxon>
        <taxon>Chitinophaga</taxon>
    </lineage>
</organism>
<evidence type="ECO:0000259" key="8">
    <source>
        <dbReference type="Pfam" id="PF01694"/>
    </source>
</evidence>
<evidence type="ECO:0000256" key="6">
    <source>
        <dbReference type="ARBA" id="ARBA00023136"/>
    </source>
</evidence>
<comment type="similarity">
    <text evidence="2">Belongs to the peptidase S54 family.</text>
</comment>
<feature type="transmembrane region" description="Helical" evidence="7">
    <location>
        <begin position="173"/>
        <end position="191"/>
    </location>
</feature>
<evidence type="ECO:0000256" key="2">
    <source>
        <dbReference type="ARBA" id="ARBA00009045"/>
    </source>
</evidence>
<evidence type="ECO:0000256" key="4">
    <source>
        <dbReference type="ARBA" id="ARBA00022801"/>
    </source>
</evidence>
<evidence type="ECO:0000256" key="5">
    <source>
        <dbReference type="ARBA" id="ARBA00022989"/>
    </source>
</evidence>
<dbReference type="GO" id="GO:0006508">
    <property type="term" value="P:proteolysis"/>
    <property type="evidence" value="ECO:0007669"/>
    <property type="project" value="UniProtKB-KW"/>
</dbReference>
<dbReference type="OrthoDB" id="680602at2"/>
<accession>A0A1H4GHS6</accession>
<feature type="transmembrane region" description="Helical" evidence="7">
    <location>
        <begin position="20"/>
        <end position="43"/>
    </location>
</feature>
<evidence type="ECO:0000256" key="1">
    <source>
        <dbReference type="ARBA" id="ARBA00004141"/>
    </source>
</evidence>
<keyword evidence="9" id="KW-0645">Protease</keyword>
<evidence type="ECO:0000256" key="7">
    <source>
        <dbReference type="SAM" id="Phobius"/>
    </source>
</evidence>
<dbReference type="STRING" id="408074.SAMN05660909_05369"/>
<gene>
    <name evidence="9" type="ORF">SAMN05660909_05369</name>
</gene>
<feature type="transmembrane region" description="Helical" evidence="7">
    <location>
        <begin position="75"/>
        <end position="102"/>
    </location>
</feature>
<comment type="subcellular location">
    <subcellularLocation>
        <location evidence="1">Membrane</location>
        <topology evidence="1">Multi-pass membrane protein</topology>
    </subcellularLocation>
</comment>
<evidence type="ECO:0000256" key="3">
    <source>
        <dbReference type="ARBA" id="ARBA00022692"/>
    </source>
</evidence>
<protein>
    <submittedName>
        <fullName evidence="9">Membrane associated serine protease, rhomboid family</fullName>
    </submittedName>
</protein>
<dbReference type="EMBL" id="FNRL01000041">
    <property type="protein sequence ID" value="SEB09169.1"/>
    <property type="molecule type" value="Genomic_DNA"/>
</dbReference>
<dbReference type="Gene3D" id="1.20.1540.10">
    <property type="entry name" value="Rhomboid-like"/>
    <property type="match status" value="1"/>
</dbReference>